<keyword evidence="1" id="KW-0863">Zinc-finger</keyword>
<dbReference type="RefSeq" id="XP_040668840.1">
    <property type="nucleotide sequence ID" value="XM_040816118.1"/>
</dbReference>
<evidence type="ECO:0000313" key="4">
    <source>
        <dbReference type="EMBL" id="OJJ03078.1"/>
    </source>
</evidence>
<evidence type="ECO:0000259" key="3">
    <source>
        <dbReference type="PROSITE" id="PS50158"/>
    </source>
</evidence>
<feature type="domain" description="CCHC-type" evidence="3">
    <location>
        <begin position="216"/>
        <end position="229"/>
    </location>
</feature>
<name>A0A1L9PNH8_ASPVE</name>
<dbReference type="InterPro" id="IPR036875">
    <property type="entry name" value="Znf_CCHC_sf"/>
</dbReference>
<keyword evidence="1" id="KW-0479">Metal-binding</keyword>
<dbReference type="GO" id="GO:0003676">
    <property type="term" value="F:nucleic acid binding"/>
    <property type="evidence" value="ECO:0007669"/>
    <property type="project" value="InterPro"/>
</dbReference>
<keyword evidence="5" id="KW-1185">Reference proteome</keyword>
<dbReference type="EMBL" id="KV878130">
    <property type="protein sequence ID" value="OJJ03078.1"/>
    <property type="molecule type" value="Genomic_DNA"/>
</dbReference>
<dbReference type="OrthoDB" id="10453775at2759"/>
<evidence type="ECO:0000256" key="1">
    <source>
        <dbReference type="PROSITE-ProRule" id="PRU00047"/>
    </source>
</evidence>
<dbReference type="VEuPathDB" id="FungiDB:ASPVEDRAFT_713681"/>
<organism evidence="4 5">
    <name type="scientific">Aspergillus versicolor CBS 583.65</name>
    <dbReference type="NCBI Taxonomy" id="1036611"/>
    <lineage>
        <taxon>Eukaryota</taxon>
        <taxon>Fungi</taxon>
        <taxon>Dikarya</taxon>
        <taxon>Ascomycota</taxon>
        <taxon>Pezizomycotina</taxon>
        <taxon>Eurotiomycetes</taxon>
        <taxon>Eurotiomycetidae</taxon>
        <taxon>Eurotiales</taxon>
        <taxon>Aspergillaceae</taxon>
        <taxon>Aspergillus</taxon>
        <taxon>Aspergillus subgen. Nidulantes</taxon>
    </lineage>
</organism>
<dbReference type="AlphaFoldDB" id="A0A1L9PNH8"/>
<dbReference type="SUPFAM" id="SSF57756">
    <property type="entry name" value="Retrovirus zinc finger-like domains"/>
    <property type="match status" value="1"/>
</dbReference>
<feature type="compositionally biased region" description="Basic residues" evidence="2">
    <location>
        <begin position="172"/>
        <end position="194"/>
    </location>
</feature>
<proteinExistence type="predicted"/>
<dbReference type="GO" id="GO:0008270">
    <property type="term" value="F:zinc ion binding"/>
    <property type="evidence" value="ECO:0007669"/>
    <property type="project" value="UniProtKB-KW"/>
</dbReference>
<reference evidence="5" key="1">
    <citation type="journal article" date="2017" name="Genome Biol.">
        <title>Comparative genomics reveals high biological diversity and specific adaptations in the industrially and medically important fungal genus Aspergillus.</title>
        <authorList>
            <person name="de Vries R.P."/>
            <person name="Riley R."/>
            <person name="Wiebenga A."/>
            <person name="Aguilar-Osorio G."/>
            <person name="Amillis S."/>
            <person name="Uchima C.A."/>
            <person name="Anderluh G."/>
            <person name="Asadollahi M."/>
            <person name="Askin M."/>
            <person name="Barry K."/>
            <person name="Battaglia E."/>
            <person name="Bayram O."/>
            <person name="Benocci T."/>
            <person name="Braus-Stromeyer S.A."/>
            <person name="Caldana C."/>
            <person name="Canovas D."/>
            <person name="Cerqueira G.C."/>
            <person name="Chen F."/>
            <person name="Chen W."/>
            <person name="Choi C."/>
            <person name="Clum A."/>
            <person name="Dos Santos R.A."/>
            <person name="Damasio A.R."/>
            <person name="Diallinas G."/>
            <person name="Emri T."/>
            <person name="Fekete E."/>
            <person name="Flipphi M."/>
            <person name="Freyberg S."/>
            <person name="Gallo A."/>
            <person name="Gournas C."/>
            <person name="Habgood R."/>
            <person name="Hainaut M."/>
            <person name="Harispe M.L."/>
            <person name="Henrissat B."/>
            <person name="Hilden K.S."/>
            <person name="Hope R."/>
            <person name="Hossain A."/>
            <person name="Karabika E."/>
            <person name="Karaffa L."/>
            <person name="Karanyi Z."/>
            <person name="Krasevec N."/>
            <person name="Kuo A."/>
            <person name="Kusch H."/>
            <person name="LaButti K."/>
            <person name="Lagendijk E.L."/>
            <person name="Lapidus A."/>
            <person name="Levasseur A."/>
            <person name="Lindquist E."/>
            <person name="Lipzen A."/>
            <person name="Logrieco A.F."/>
            <person name="MacCabe A."/>
            <person name="Maekelae M.R."/>
            <person name="Malavazi I."/>
            <person name="Melin P."/>
            <person name="Meyer V."/>
            <person name="Mielnichuk N."/>
            <person name="Miskei M."/>
            <person name="Molnar A.P."/>
            <person name="Mule G."/>
            <person name="Ngan C.Y."/>
            <person name="Orejas M."/>
            <person name="Orosz E."/>
            <person name="Ouedraogo J.P."/>
            <person name="Overkamp K.M."/>
            <person name="Park H.-S."/>
            <person name="Perrone G."/>
            <person name="Piumi F."/>
            <person name="Punt P.J."/>
            <person name="Ram A.F."/>
            <person name="Ramon A."/>
            <person name="Rauscher S."/>
            <person name="Record E."/>
            <person name="Riano-Pachon D.M."/>
            <person name="Robert V."/>
            <person name="Roehrig J."/>
            <person name="Ruller R."/>
            <person name="Salamov A."/>
            <person name="Salih N.S."/>
            <person name="Samson R.A."/>
            <person name="Sandor E."/>
            <person name="Sanguinetti M."/>
            <person name="Schuetze T."/>
            <person name="Sepcic K."/>
            <person name="Shelest E."/>
            <person name="Sherlock G."/>
            <person name="Sophianopoulou V."/>
            <person name="Squina F.M."/>
            <person name="Sun H."/>
            <person name="Susca A."/>
            <person name="Todd R.B."/>
            <person name="Tsang A."/>
            <person name="Unkles S.E."/>
            <person name="van de Wiele N."/>
            <person name="van Rossen-Uffink D."/>
            <person name="Oliveira J.V."/>
            <person name="Vesth T.C."/>
            <person name="Visser J."/>
            <person name="Yu J.-H."/>
            <person name="Zhou M."/>
            <person name="Andersen M.R."/>
            <person name="Archer D.B."/>
            <person name="Baker S.E."/>
            <person name="Benoit I."/>
            <person name="Brakhage A.A."/>
            <person name="Braus G.H."/>
            <person name="Fischer R."/>
            <person name="Frisvad J.C."/>
            <person name="Goldman G.H."/>
            <person name="Houbraken J."/>
            <person name="Oakley B."/>
            <person name="Pocsi I."/>
            <person name="Scazzocchio C."/>
            <person name="Seiboth B."/>
            <person name="vanKuyk P.A."/>
            <person name="Wortman J."/>
            <person name="Dyer P.S."/>
            <person name="Grigoriev I.V."/>
        </authorList>
    </citation>
    <scope>NUCLEOTIDE SEQUENCE [LARGE SCALE GENOMIC DNA]</scope>
    <source>
        <strain evidence="5">CBS 583.65</strain>
    </source>
</reference>
<dbReference type="InterPro" id="IPR001878">
    <property type="entry name" value="Znf_CCHC"/>
</dbReference>
<feature type="region of interest" description="Disordered" evidence="2">
    <location>
        <begin position="159"/>
        <end position="201"/>
    </location>
</feature>
<sequence length="246" mass="29255">MDVVSFTATLLFPLAKIFREITKGIDTVKKLFKDESYGTLVVDFLKSVLHEIEGKELREDVSDSDKILYLRLQAVCTQLYQQIEILRDQYQRRRHDRWGRWCTYQSAFSKLRKLKPEFQSVVSLIGQTKIVTEFMGRVQGDKHDMTKLTKQVQEMSLHSRQVQDSVESNRDRSHRASRWHQYRVQKPRATRSRRSSYETRRALERRIDHRQAKGSCRNCGRYGHWEHQCFKRCFICNGTDHTATYC</sequence>
<accession>A0A1L9PNH8</accession>
<dbReference type="PROSITE" id="PS50158">
    <property type="entry name" value="ZF_CCHC"/>
    <property type="match status" value="1"/>
</dbReference>
<dbReference type="Gene3D" id="4.10.60.10">
    <property type="entry name" value="Zinc finger, CCHC-type"/>
    <property type="match status" value="1"/>
</dbReference>
<evidence type="ECO:0000256" key="2">
    <source>
        <dbReference type="SAM" id="MobiDB-lite"/>
    </source>
</evidence>
<dbReference type="Proteomes" id="UP000184073">
    <property type="component" value="Unassembled WGS sequence"/>
</dbReference>
<protein>
    <recommendedName>
        <fullName evidence="3">CCHC-type domain-containing protein</fullName>
    </recommendedName>
</protein>
<gene>
    <name evidence="4" type="ORF">ASPVEDRAFT_713681</name>
</gene>
<evidence type="ECO:0000313" key="5">
    <source>
        <dbReference type="Proteomes" id="UP000184073"/>
    </source>
</evidence>
<keyword evidence="1" id="KW-0862">Zinc</keyword>
<dbReference type="GeneID" id="63731629"/>